<dbReference type="Gene3D" id="1.25.40.20">
    <property type="entry name" value="Ankyrin repeat-containing domain"/>
    <property type="match status" value="1"/>
</dbReference>
<reference evidence="5" key="1">
    <citation type="journal article" date="2017" name="Nat. Microbiol.">
        <title>Global analysis of biosynthetic gene clusters reveals vast potential of secondary metabolite production in Penicillium species.</title>
        <authorList>
            <person name="Nielsen J.C."/>
            <person name="Grijseels S."/>
            <person name="Prigent S."/>
            <person name="Ji B."/>
            <person name="Dainat J."/>
            <person name="Nielsen K.F."/>
            <person name="Frisvad J.C."/>
            <person name="Workman M."/>
            <person name="Nielsen J."/>
        </authorList>
    </citation>
    <scope>NUCLEOTIDE SEQUENCE [LARGE SCALE GENOMIC DNA]</scope>
    <source>
        <strain evidence="5">IBT 4502</strain>
    </source>
</reference>
<evidence type="ECO:0000313" key="5">
    <source>
        <dbReference type="Proteomes" id="UP000191408"/>
    </source>
</evidence>
<gene>
    <name evidence="4" type="ORF">PENPOL_c005G05682</name>
</gene>
<dbReference type="SUPFAM" id="SSF48403">
    <property type="entry name" value="Ankyrin repeat"/>
    <property type="match status" value="1"/>
</dbReference>
<evidence type="ECO:0000256" key="2">
    <source>
        <dbReference type="ARBA" id="ARBA00023043"/>
    </source>
</evidence>
<dbReference type="PANTHER" id="PTHR24189:SF50">
    <property type="entry name" value="ANKYRIN REPEAT AND SOCS BOX PROTEIN 2"/>
    <property type="match status" value="1"/>
</dbReference>
<dbReference type="Pfam" id="PF00023">
    <property type="entry name" value="Ank"/>
    <property type="match status" value="1"/>
</dbReference>
<dbReference type="InterPro" id="IPR036770">
    <property type="entry name" value="Ankyrin_rpt-contain_sf"/>
</dbReference>
<evidence type="ECO:0000313" key="4">
    <source>
        <dbReference type="EMBL" id="OQD66150.1"/>
    </source>
</evidence>
<dbReference type="STRING" id="60169.A0A1V6NNB5"/>
<sequence>MDQLYALHATETKAKNALQVFLDNGWDINQPMSELKPPVLGYAIEDEDMTAWLLHRGADMNQRCAIDLTSLSYAAERAPISTIKLMLSRGGDVEKGQLLHNAINRESDVIKVLQLLIERGVNINTIMYQDDSSSWRLFYFMGLCTALHKATELGKADVVRYLISKGADPRITDANGRTAKECAENLGNGEVVAAFQRGK</sequence>
<dbReference type="PROSITE" id="PS50297">
    <property type="entry name" value="ANK_REP_REGION"/>
    <property type="match status" value="1"/>
</dbReference>
<comment type="caution">
    <text evidence="4">The sequence shown here is derived from an EMBL/GenBank/DDBJ whole genome shotgun (WGS) entry which is preliminary data.</text>
</comment>
<dbReference type="InterPro" id="IPR050745">
    <property type="entry name" value="Multifunctional_regulatory"/>
</dbReference>
<name>A0A1V6NNB5_PENPO</name>
<dbReference type="OrthoDB" id="426293at2759"/>
<dbReference type="InterPro" id="IPR002110">
    <property type="entry name" value="Ankyrin_rpt"/>
</dbReference>
<dbReference type="PANTHER" id="PTHR24189">
    <property type="entry name" value="MYOTROPHIN"/>
    <property type="match status" value="1"/>
</dbReference>
<accession>A0A1V6NNB5</accession>
<dbReference type="PROSITE" id="PS50088">
    <property type="entry name" value="ANK_REPEAT"/>
    <property type="match status" value="1"/>
</dbReference>
<dbReference type="AlphaFoldDB" id="A0A1V6NNB5"/>
<evidence type="ECO:0000256" key="3">
    <source>
        <dbReference type="PROSITE-ProRule" id="PRU00023"/>
    </source>
</evidence>
<keyword evidence="2 3" id="KW-0040">ANK repeat</keyword>
<dbReference type="SMART" id="SM00248">
    <property type="entry name" value="ANK"/>
    <property type="match status" value="4"/>
</dbReference>
<evidence type="ECO:0000256" key="1">
    <source>
        <dbReference type="ARBA" id="ARBA00022737"/>
    </source>
</evidence>
<dbReference type="Proteomes" id="UP000191408">
    <property type="component" value="Unassembled WGS sequence"/>
</dbReference>
<organism evidence="4 5">
    <name type="scientific">Penicillium polonicum</name>
    <dbReference type="NCBI Taxonomy" id="60169"/>
    <lineage>
        <taxon>Eukaryota</taxon>
        <taxon>Fungi</taxon>
        <taxon>Dikarya</taxon>
        <taxon>Ascomycota</taxon>
        <taxon>Pezizomycotina</taxon>
        <taxon>Eurotiomycetes</taxon>
        <taxon>Eurotiomycetidae</taxon>
        <taxon>Eurotiales</taxon>
        <taxon>Aspergillaceae</taxon>
        <taxon>Penicillium</taxon>
    </lineage>
</organism>
<feature type="repeat" description="ANK" evidence="3">
    <location>
        <begin position="145"/>
        <end position="174"/>
    </location>
</feature>
<proteinExistence type="predicted"/>
<keyword evidence="5" id="KW-1185">Reference proteome</keyword>
<dbReference type="EMBL" id="MDYM01000005">
    <property type="protein sequence ID" value="OQD66150.1"/>
    <property type="molecule type" value="Genomic_DNA"/>
</dbReference>
<keyword evidence="1" id="KW-0677">Repeat</keyword>
<protein>
    <submittedName>
        <fullName evidence="4">Uncharacterized protein</fullName>
    </submittedName>
</protein>